<accession>A0A8J3VCD7</accession>
<keyword evidence="3" id="KW-0731">Sigma factor</keyword>
<dbReference type="InterPro" id="IPR014284">
    <property type="entry name" value="RNA_pol_sigma-70_dom"/>
</dbReference>
<dbReference type="CDD" id="cd06171">
    <property type="entry name" value="Sigma70_r4"/>
    <property type="match status" value="1"/>
</dbReference>
<keyword evidence="2" id="KW-0805">Transcription regulation</keyword>
<evidence type="ECO:0000256" key="1">
    <source>
        <dbReference type="ARBA" id="ARBA00010641"/>
    </source>
</evidence>
<evidence type="ECO:0000259" key="6">
    <source>
        <dbReference type="Pfam" id="PF08281"/>
    </source>
</evidence>
<dbReference type="PANTHER" id="PTHR43133:SF62">
    <property type="entry name" value="RNA POLYMERASE SIGMA FACTOR SIGZ"/>
    <property type="match status" value="1"/>
</dbReference>
<dbReference type="InterPro" id="IPR013325">
    <property type="entry name" value="RNA_pol_sigma_r2"/>
</dbReference>
<dbReference type="Pfam" id="PF04542">
    <property type="entry name" value="Sigma70_r2"/>
    <property type="match status" value="1"/>
</dbReference>
<feature type="domain" description="RNA polymerase sigma factor 70 region 4 type 2" evidence="6">
    <location>
        <begin position="123"/>
        <end position="173"/>
    </location>
</feature>
<keyword evidence="4" id="KW-0804">Transcription</keyword>
<dbReference type="AlphaFoldDB" id="A0A8J3VCD7"/>
<dbReference type="SUPFAM" id="SSF88659">
    <property type="entry name" value="Sigma3 and sigma4 domains of RNA polymerase sigma factors"/>
    <property type="match status" value="1"/>
</dbReference>
<evidence type="ECO:0000313" key="8">
    <source>
        <dbReference type="Proteomes" id="UP000612899"/>
    </source>
</evidence>
<dbReference type="InterPro" id="IPR013324">
    <property type="entry name" value="RNA_pol_sigma_r3/r4-like"/>
</dbReference>
<dbReference type="InterPro" id="IPR007627">
    <property type="entry name" value="RNA_pol_sigma70_r2"/>
</dbReference>
<proteinExistence type="inferred from homology"/>
<dbReference type="InterPro" id="IPR013249">
    <property type="entry name" value="RNA_pol_sigma70_r4_t2"/>
</dbReference>
<sequence length="186" mass="21014">MPASETDVRLHERLIGGDDDALAEIYDSWSALVYSIAARIIGDRAAAEDVTQEVFVRLWERPHAYDPRRGTLRTWLCMTSRSRAVDWIRSNEARNRYQTAAAAIVDTQPEVDDGLIWQMEIKAVREAVQSLPEHQRSAVLLAFYHQRTYRQVAQDLQIPEGTAKSRLRVGLATLASRLAAEGIIDP</sequence>
<evidence type="ECO:0000313" key="7">
    <source>
        <dbReference type="EMBL" id="GIH02454.1"/>
    </source>
</evidence>
<dbReference type="PANTHER" id="PTHR43133">
    <property type="entry name" value="RNA POLYMERASE ECF-TYPE SIGMA FACTO"/>
    <property type="match status" value="1"/>
</dbReference>
<dbReference type="Pfam" id="PF08281">
    <property type="entry name" value="Sigma70_r4_2"/>
    <property type="match status" value="1"/>
</dbReference>
<protein>
    <submittedName>
        <fullName evidence="7">RNA polymerase sigma factor SigK</fullName>
    </submittedName>
</protein>
<dbReference type="GO" id="GO:0006352">
    <property type="term" value="P:DNA-templated transcription initiation"/>
    <property type="evidence" value="ECO:0007669"/>
    <property type="project" value="InterPro"/>
</dbReference>
<keyword evidence="8" id="KW-1185">Reference proteome</keyword>
<evidence type="ECO:0000259" key="5">
    <source>
        <dbReference type="Pfam" id="PF04542"/>
    </source>
</evidence>
<dbReference type="SUPFAM" id="SSF88946">
    <property type="entry name" value="Sigma2 domain of RNA polymerase sigma factors"/>
    <property type="match status" value="1"/>
</dbReference>
<evidence type="ECO:0000256" key="3">
    <source>
        <dbReference type="ARBA" id="ARBA00023082"/>
    </source>
</evidence>
<reference evidence="7" key="1">
    <citation type="submission" date="2021-01" db="EMBL/GenBank/DDBJ databases">
        <title>Whole genome shotgun sequence of Rhizocola hellebori NBRC 109834.</title>
        <authorList>
            <person name="Komaki H."/>
            <person name="Tamura T."/>
        </authorList>
    </citation>
    <scope>NUCLEOTIDE SEQUENCE</scope>
    <source>
        <strain evidence="7">NBRC 109834</strain>
    </source>
</reference>
<dbReference type="GO" id="GO:0003677">
    <property type="term" value="F:DNA binding"/>
    <property type="evidence" value="ECO:0007669"/>
    <property type="project" value="InterPro"/>
</dbReference>
<dbReference type="InterPro" id="IPR039425">
    <property type="entry name" value="RNA_pol_sigma-70-like"/>
</dbReference>
<dbReference type="InterPro" id="IPR036388">
    <property type="entry name" value="WH-like_DNA-bd_sf"/>
</dbReference>
<dbReference type="EMBL" id="BONY01000002">
    <property type="protein sequence ID" value="GIH02454.1"/>
    <property type="molecule type" value="Genomic_DNA"/>
</dbReference>
<dbReference type="Proteomes" id="UP000612899">
    <property type="component" value="Unassembled WGS sequence"/>
</dbReference>
<dbReference type="NCBIfam" id="TIGR02937">
    <property type="entry name" value="sigma70-ECF"/>
    <property type="match status" value="1"/>
</dbReference>
<dbReference type="RefSeq" id="WP_203906399.1">
    <property type="nucleotide sequence ID" value="NZ_BONY01000002.1"/>
</dbReference>
<gene>
    <name evidence="7" type="ORF">Rhe02_05210</name>
</gene>
<name>A0A8J3VCD7_9ACTN</name>
<comment type="caution">
    <text evidence="7">The sequence shown here is derived from an EMBL/GenBank/DDBJ whole genome shotgun (WGS) entry which is preliminary data.</text>
</comment>
<organism evidence="7 8">
    <name type="scientific">Rhizocola hellebori</name>
    <dbReference type="NCBI Taxonomy" id="1392758"/>
    <lineage>
        <taxon>Bacteria</taxon>
        <taxon>Bacillati</taxon>
        <taxon>Actinomycetota</taxon>
        <taxon>Actinomycetes</taxon>
        <taxon>Micromonosporales</taxon>
        <taxon>Micromonosporaceae</taxon>
        <taxon>Rhizocola</taxon>
    </lineage>
</organism>
<comment type="similarity">
    <text evidence="1">Belongs to the sigma-70 factor family. ECF subfamily.</text>
</comment>
<dbReference type="Gene3D" id="1.10.10.10">
    <property type="entry name" value="Winged helix-like DNA-binding domain superfamily/Winged helix DNA-binding domain"/>
    <property type="match status" value="1"/>
</dbReference>
<dbReference type="Gene3D" id="1.10.1740.10">
    <property type="match status" value="1"/>
</dbReference>
<feature type="domain" description="RNA polymerase sigma-70 region 2" evidence="5">
    <location>
        <begin position="26"/>
        <end position="92"/>
    </location>
</feature>
<evidence type="ECO:0000256" key="2">
    <source>
        <dbReference type="ARBA" id="ARBA00023015"/>
    </source>
</evidence>
<evidence type="ECO:0000256" key="4">
    <source>
        <dbReference type="ARBA" id="ARBA00023163"/>
    </source>
</evidence>
<dbReference type="GO" id="GO:0016987">
    <property type="term" value="F:sigma factor activity"/>
    <property type="evidence" value="ECO:0007669"/>
    <property type="project" value="UniProtKB-KW"/>
</dbReference>